<dbReference type="SUPFAM" id="SSF53850">
    <property type="entry name" value="Periplasmic binding protein-like II"/>
    <property type="match status" value="1"/>
</dbReference>
<evidence type="ECO:0000313" key="6">
    <source>
        <dbReference type="EMBL" id="TQV69848.1"/>
    </source>
</evidence>
<keyword evidence="2" id="KW-0805">Transcription regulation</keyword>
<evidence type="ECO:0000256" key="2">
    <source>
        <dbReference type="ARBA" id="ARBA00023015"/>
    </source>
</evidence>
<reference evidence="6 7" key="1">
    <citation type="submission" date="2019-06" db="EMBL/GenBank/DDBJ databases">
        <title>Whole genome sequence for Rhodospirillaceae sp. R148.</title>
        <authorList>
            <person name="Wang G."/>
        </authorList>
    </citation>
    <scope>NUCLEOTIDE SEQUENCE [LARGE SCALE GENOMIC DNA]</scope>
    <source>
        <strain evidence="6 7">R148</strain>
    </source>
</reference>
<dbReference type="Gene3D" id="3.40.190.290">
    <property type="match status" value="1"/>
</dbReference>
<evidence type="ECO:0000256" key="3">
    <source>
        <dbReference type="ARBA" id="ARBA00023125"/>
    </source>
</evidence>
<dbReference type="InterPro" id="IPR000847">
    <property type="entry name" value="LysR_HTH_N"/>
</dbReference>
<dbReference type="PANTHER" id="PTHR30126:SF98">
    <property type="entry name" value="HTH-TYPE TRANSCRIPTIONAL ACTIVATOR BAUR"/>
    <property type="match status" value="1"/>
</dbReference>
<protein>
    <submittedName>
        <fullName evidence="6">LysR family transcriptional regulator</fullName>
    </submittedName>
</protein>
<comment type="similarity">
    <text evidence="1">Belongs to the LysR transcriptional regulatory family.</text>
</comment>
<evidence type="ECO:0000313" key="7">
    <source>
        <dbReference type="Proteomes" id="UP000315252"/>
    </source>
</evidence>
<dbReference type="PROSITE" id="PS50931">
    <property type="entry name" value="HTH_LYSR"/>
    <property type="match status" value="1"/>
</dbReference>
<sequence length="311" mass="35221">MRLQILTFVTFNDFMKISGSDLHLLTVFDCVVRNGGFSAAQAELGLSQPTISNHITALEERLGIRLCQRGRRGFMLTEKGRMVHEVSQDLFTAIGDSSSRLAELRGNMVGSLRVATVDCISTDDAMKLPDAISSFINHAPMIRFELSQQRPQEILRQVMDGALHVGIGSFDKAIHGLEFVDLYAERHSFYCGASHPLFHVPDADITEQMIEDSARIDRGYWSRQRQRALNIREIDLSVHEIESQLMIVLSGRYIGLLPDHLARSYVDAKRLRKFELDQDPYICQMQMVTKSGKKPVVIRAFCETLVQAHRE</sequence>
<keyword evidence="7" id="KW-1185">Reference proteome</keyword>
<dbReference type="PANTHER" id="PTHR30126">
    <property type="entry name" value="HTH-TYPE TRANSCRIPTIONAL REGULATOR"/>
    <property type="match status" value="1"/>
</dbReference>
<comment type="caution">
    <text evidence="6">The sequence shown here is derived from an EMBL/GenBank/DDBJ whole genome shotgun (WGS) entry which is preliminary data.</text>
</comment>
<dbReference type="GO" id="GO:0000976">
    <property type="term" value="F:transcription cis-regulatory region binding"/>
    <property type="evidence" value="ECO:0007669"/>
    <property type="project" value="TreeGrafter"/>
</dbReference>
<proteinExistence type="inferred from homology"/>
<dbReference type="PRINTS" id="PR00039">
    <property type="entry name" value="HTHLYSR"/>
</dbReference>
<gene>
    <name evidence="6" type="ORF">FKG95_28645</name>
</gene>
<evidence type="ECO:0000256" key="4">
    <source>
        <dbReference type="ARBA" id="ARBA00023163"/>
    </source>
</evidence>
<dbReference type="Pfam" id="PF00126">
    <property type="entry name" value="HTH_1"/>
    <property type="match status" value="1"/>
</dbReference>
<organism evidence="6 7">
    <name type="scientific">Denitrobaculum tricleocarpae</name>
    <dbReference type="NCBI Taxonomy" id="2591009"/>
    <lineage>
        <taxon>Bacteria</taxon>
        <taxon>Pseudomonadati</taxon>
        <taxon>Pseudomonadota</taxon>
        <taxon>Alphaproteobacteria</taxon>
        <taxon>Rhodospirillales</taxon>
        <taxon>Rhodospirillaceae</taxon>
        <taxon>Denitrobaculum</taxon>
    </lineage>
</organism>
<evidence type="ECO:0000256" key="1">
    <source>
        <dbReference type="ARBA" id="ARBA00009437"/>
    </source>
</evidence>
<name>A0A545SY03_9PROT</name>
<dbReference type="GO" id="GO:0003700">
    <property type="term" value="F:DNA-binding transcription factor activity"/>
    <property type="evidence" value="ECO:0007669"/>
    <property type="project" value="InterPro"/>
</dbReference>
<dbReference type="SUPFAM" id="SSF46785">
    <property type="entry name" value="Winged helix' DNA-binding domain"/>
    <property type="match status" value="1"/>
</dbReference>
<dbReference type="CDD" id="cd05466">
    <property type="entry name" value="PBP2_LTTR_substrate"/>
    <property type="match status" value="1"/>
</dbReference>
<evidence type="ECO:0000259" key="5">
    <source>
        <dbReference type="PROSITE" id="PS50931"/>
    </source>
</evidence>
<dbReference type="Gene3D" id="1.10.10.10">
    <property type="entry name" value="Winged helix-like DNA-binding domain superfamily/Winged helix DNA-binding domain"/>
    <property type="match status" value="1"/>
</dbReference>
<dbReference type="OrthoDB" id="7506954at2"/>
<dbReference type="InterPro" id="IPR036390">
    <property type="entry name" value="WH_DNA-bd_sf"/>
</dbReference>
<keyword evidence="3" id="KW-0238">DNA-binding</keyword>
<dbReference type="InterPro" id="IPR005119">
    <property type="entry name" value="LysR_subst-bd"/>
</dbReference>
<feature type="domain" description="HTH lysR-type" evidence="5">
    <location>
        <begin position="21"/>
        <end position="77"/>
    </location>
</feature>
<dbReference type="InterPro" id="IPR036388">
    <property type="entry name" value="WH-like_DNA-bd_sf"/>
</dbReference>
<keyword evidence="4" id="KW-0804">Transcription</keyword>
<dbReference type="Pfam" id="PF03466">
    <property type="entry name" value="LysR_substrate"/>
    <property type="match status" value="1"/>
</dbReference>
<accession>A0A545SY03</accession>
<dbReference type="Proteomes" id="UP000315252">
    <property type="component" value="Unassembled WGS sequence"/>
</dbReference>
<dbReference type="AlphaFoldDB" id="A0A545SY03"/>
<dbReference type="EMBL" id="VHSH01000020">
    <property type="protein sequence ID" value="TQV69848.1"/>
    <property type="molecule type" value="Genomic_DNA"/>
</dbReference>